<organism evidence="1">
    <name type="scientific">Salmonella enterica</name>
    <name type="common">Salmonella choleraesuis</name>
    <dbReference type="NCBI Taxonomy" id="28901"/>
    <lineage>
        <taxon>Bacteria</taxon>
        <taxon>Pseudomonadati</taxon>
        <taxon>Pseudomonadota</taxon>
        <taxon>Gammaproteobacteria</taxon>
        <taxon>Enterobacterales</taxon>
        <taxon>Enterobacteriaceae</taxon>
        <taxon>Salmonella</taxon>
    </lineage>
</organism>
<protein>
    <submittedName>
        <fullName evidence="1">Type VI secretion system baseplate subunit TssG</fullName>
    </submittedName>
</protein>
<dbReference type="PANTHER" id="PTHR35564:SF4">
    <property type="entry name" value="CYTOPLASMIC PROTEIN"/>
    <property type="match status" value="1"/>
</dbReference>
<dbReference type="Pfam" id="PF06996">
    <property type="entry name" value="T6SS_TssG"/>
    <property type="match status" value="1"/>
</dbReference>
<reference evidence="1" key="2">
    <citation type="submission" date="2020-02" db="EMBL/GenBank/DDBJ databases">
        <authorList>
            <consortium name="NCBI Pathogen Detection Project"/>
        </authorList>
    </citation>
    <scope>NUCLEOTIDE SEQUENCE</scope>
    <source>
        <strain evidence="1">MA.CK_98/00011163</strain>
    </source>
</reference>
<comment type="caution">
    <text evidence="1">The sequence shown here is derived from an EMBL/GenBank/DDBJ whole genome shotgun (WGS) entry which is preliminary data.</text>
</comment>
<dbReference type="EMBL" id="DAAVHS010000002">
    <property type="protein sequence ID" value="HAF4697588.1"/>
    <property type="molecule type" value="Genomic_DNA"/>
</dbReference>
<dbReference type="InterPro" id="IPR010732">
    <property type="entry name" value="T6SS_TssG-like"/>
</dbReference>
<name>A0A747XJC0_SALER</name>
<sequence length="325" mass="36259">MAVSALFSRFSFFQQIREMLKKCSRATTEAERIAWLEEQVLLQSDLTLDATKGVFSRAEFSEDSGKWLLSVCEGGLTGASGALPLVYTEWFMEQAYRWHDHAGMAFLNIFNHRLYCLRYLAWAHRHAYAYGELTSERLAGGILQALSGDGGAPECGPDGGRYFMPATRSVSCLVPWLGRILGTDIHIRPFQVRWRKLREGERCRLGPGLTRLGDALAVGRYLQERQTSFTLTLGPLPAGEAALFYPGRQNFKKLQYCLSLFLGRGNGLFFYLVLLQYTDPPGELMSPGSLGQTLILGPGSPGIRVIQRLSFPVGYRADTGCVKHE</sequence>
<dbReference type="PANTHER" id="PTHR35564">
    <property type="match status" value="1"/>
</dbReference>
<proteinExistence type="predicted"/>
<gene>
    <name evidence="1" type="ORF">G8O00_000944</name>
</gene>
<dbReference type="AlphaFoldDB" id="A0A747XJC0"/>
<accession>A0A747XJC0</accession>
<reference evidence="1" key="1">
    <citation type="journal article" date="2018" name="Genome Biol.">
        <title>SKESA: strategic k-mer extension for scrupulous assemblies.</title>
        <authorList>
            <person name="Souvorov A."/>
            <person name="Agarwala R."/>
            <person name="Lipman D.J."/>
        </authorList>
    </citation>
    <scope>NUCLEOTIDE SEQUENCE</scope>
    <source>
        <strain evidence="1">MA.CK_98/00011163</strain>
    </source>
</reference>
<evidence type="ECO:0000313" key="1">
    <source>
        <dbReference type="EMBL" id="HAF4697588.1"/>
    </source>
</evidence>